<comment type="caution">
    <text evidence="2">The sequence shown here is derived from an EMBL/GenBank/DDBJ whole genome shotgun (WGS) entry which is preliminary data.</text>
</comment>
<accession>X1KL11</accession>
<dbReference type="AlphaFoldDB" id="X1KL11"/>
<gene>
    <name evidence="2" type="ORF">S03H2_64949</name>
</gene>
<feature type="transmembrane region" description="Helical" evidence="1">
    <location>
        <begin position="15"/>
        <end position="32"/>
    </location>
</feature>
<keyword evidence="1" id="KW-0472">Membrane</keyword>
<organism evidence="2">
    <name type="scientific">marine sediment metagenome</name>
    <dbReference type="NCBI Taxonomy" id="412755"/>
    <lineage>
        <taxon>unclassified sequences</taxon>
        <taxon>metagenomes</taxon>
        <taxon>ecological metagenomes</taxon>
    </lineage>
</organism>
<keyword evidence="1" id="KW-0812">Transmembrane</keyword>
<feature type="non-terminal residue" evidence="2">
    <location>
        <position position="118"/>
    </location>
</feature>
<name>X1KL11_9ZZZZ</name>
<evidence type="ECO:0000256" key="1">
    <source>
        <dbReference type="SAM" id="Phobius"/>
    </source>
</evidence>
<protein>
    <submittedName>
        <fullName evidence="2">Uncharacterized protein</fullName>
    </submittedName>
</protein>
<reference evidence="2" key="1">
    <citation type="journal article" date="2014" name="Front. Microbiol.">
        <title>High frequency of phylogenetically diverse reductive dehalogenase-homologous genes in deep subseafloor sedimentary metagenomes.</title>
        <authorList>
            <person name="Kawai M."/>
            <person name="Futagami T."/>
            <person name="Toyoda A."/>
            <person name="Takaki Y."/>
            <person name="Nishi S."/>
            <person name="Hori S."/>
            <person name="Arai W."/>
            <person name="Tsubouchi T."/>
            <person name="Morono Y."/>
            <person name="Uchiyama I."/>
            <person name="Ito T."/>
            <person name="Fujiyama A."/>
            <person name="Inagaki F."/>
            <person name="Takami H."/>
        </authorList>
    </citation>
    <scope>NUCLEOTIDE SEQUENCE</scope>
    <source>
        <strain evidence="2">Expedition CK06-06</strain>
    </source>
</reference>
<proteinExistence type="predicted"/>
<sequence length="118" mass="13066">MVTLKVSYESVRKKFIVPLIVSVFFIFAGSTYENVSTLSTINYNLLNEETINSFGSIVDAYADEVVLDFTIFTSDGINSIGAPDGIYAQIFSDYLDGSLTLDMGRYEAIINDEGDDFI</sequence>
<dbReference type="EMBL" id="BARU01042245">
    <property type="protein sequence ID" value="GAH82763.1"/>
    <property type="molecule type" value="Genomic_DNA"/>
</dbReference>
<evidence type="ECO:0000313" key="2">
    <source>
        <dbReference type="EMBL" id="GAH82763.1"/>
    </source>
</evidence>
<keyword evidence="1" id="KW-1133">Transmembrane helix</keyword>